<feature type="compositionally biased region" description="Polar residues" evidence="3">
    <location>
        <begin position="3611"/>
        <end position="3621"/>
    </location>
</feature>
<keyword evidence="1" id="KW-0596">Phosphopantetheine</keyword>
<keyword evidence="6" id="KW-1185">Reference proteome</keyword>
<proteinExistence type="predicted"/>
<evidence type="ECO:0000256" key="3">
    <source>
        <dbReference type="SAM" id="MobiDB-lite"/>
    </source>
</evidence>
<keyword evidence="2" id="KW-0597">Phosphoprotein</keyword>
<feature type="domain" description="Carrier" evidence="4">
    <location>
        <begin position="3529"/>
        <end position="3604"/>
    </location>
</feature>
<reference evidence="5" key="1">
    <citation type="submission" date="2021-02" db="EMBL/GenBank/DDBJ databases">
        <authorList>
            <person name="Dougan E. K."/>
            <person name="Rhodes N."/>
            <person name="Thang M."/>
            <person name="Chan C."/>
        </authorList>
    </citation>
    <scope>NUCLEOTIDE SEQUENCE</scope>
</reference>
<evidence type="ECO:0000313" key="6">
    <source>
        <dbReference type="Proteomes" id="UP000654075"/>
    </source>
</evidence>
<sequence length="4618" mass="493128">MIAKECISCRQCSPATASKQFMPVVNGLAQKDDLPRHRLRKRDSEHRTWHPMPVQPISSARPVEPTGPIRARLRLCTSNTLHFCHLGSWEASGNVLVQQLLVLPSLSRPPCSRGARASSTVFVLPSRVLLSLACLQNPWFSFVAAGSYKGCPVQVPQVPARALNSASAAPTSLWPASPKVSRSPEAISNNSTMAARLGGGLASGGLPVLLSVPLHVEVEVEPLPKHEEEEVRRNYSSALAKGEGGLLRGGAKLQAVGAGATSLLVQATRCSLQIIAAAICTEAQVLPPQLLVQTVERRRLQSQPLKAAWPSFCGGFALSSLAFGCRPEVKLQVTPIREPGRAMKQSRQLCCSSHAVKAVQPRGNTSTGILTPCHGRCELIMSPFFDVASAATALAPVELGCAMRPVRTSLLSSTLETCTGQVALRLASLGKADAASSYLAVTCPSTPETDSAAQQHNQSHMKRSVGSNGLSIVCKQALTAHRYLDLQNKLPPVDSASASGCSGSATSHNQGCTARSPVCFCSCLPVAADLVSSTSATSPRSPVRVLTRRLLPCLPCDNSSPGMLHGRSAGQPFPALSLSSDDRLAVLLAGPLVRLEANSTVLFRAASHACANWHATTSILIASKPSWRKQAWIPPFLSCLARATPPESTCMPPLTGQSQAASSPPDGNCKVRCTVVRCPGVTHASLPHVKASCLFAQFAGMAPSCNEVFCDRALMSASSEPMNSLHRFEPVPVRGARPHSLDEVLSPREGPSICCDNDNNNRAIHGSRLLRLHALTRPISSRGCSRFFQESAWKLPVRMRPRPRASTHHTSSAVSSWMPWRPQQSMKGTGCNAPSVHQLCGLLRSKAPKFACLDNLCRRSTPGWRSLADCVSNSVVRQDLGCTRLESNTTVLLAWLVFKYCSMDQLELGLCCSTSDGKCAVRSSSATSTPGLDSWVSKMSKPSGSRTCLFCLPPLSGRVARSSRASRSQSVCGRFTSSLSSASAHQCARPVPILCFRGHNSNIFSLLQEHFRKVGSTASAAPAVTLLCPLQNSFDGFLHRNTREWSHHASTLVPPTKNSLSTKHDPIGHASLLRRRPFATHCGGAVVCTWSPNLAPLVVLGTSRDVHTAYLLLSRALCCSAAALNRSASCDFGSNFSLAALQTIRSPSLATLPSSRINSTLGEADNSSARWTLPHVHCAKLSALACLLGMVLSDQSPKEGMQRLGRSQGLHVGYRPTCRPLLVRAEEFRSPPATDSLCAAGVTLRAKQQAIQCQQGSSAPAVGKIEATVSASFLSQLSLHAEGIPAFLLRSLNRSSAFSLGGAAQVGAYLEEGVSPMAVFVAALASLATARVGRLGAAQMSRVAQNPSEVVELATSISKWQRAAAGRATGVGRPGLCSPTGSAGPGRGLGSTAFTEFLRPPPRLSPACLNLNSFPGASLAGIFASLPLPRALAAAFPSCRFPAPRHLAQVNFALTPGGGPLQPAWELLPWLRHQSQVAGLPRCLPTAAKSAGAAPKIALLTKQSQLALQRALSRELAPSPACVSEVMDDMPTIDCLSFGSETHAEEQVALVSKQAAALPVGLLTAVTPEAGWWSLLQQRPHSRRRSDWARNSLVQLKIWTLPKSIAKRTRCELRDDAVTHHAALHNQYGGLEVTASASCQILHPQVPQAAGGFPQLTHASFFVQYRAALRSPHPSPSAFEGGVTLAGLQAAPQEASSRKTQDFQLLRNQVVGSGFLAVRADAKGGLLHHNYCLPLCRPCPFPSASAVRANMVVARACPRTCHDAQALLPKSFQGANSLDSVSSSVAAHRGSCCSHLASLRCMSSKEGHTSKAELPTRQLWLSNCLRHGQVSTSTQKQRHGCKPTSCAQYDALLRHIRPAAVRAFAVAHPTCQSRSVSQRWPQTVNFCGLAARASLKKCALTPTRRPLCQRTGAQKHCRSCKISSLVPQSCATKLVSPRSSDSVRRLNLSCRGCHTSFSTRPREIVAHLTRRAAFLAFARQTRRPRPVTCTGLQPWQQRQNTGSSHVAASCNCRLAEVTTEFKSPCFMQRFHFSKWTAEKPWQSLTRSTFQLITDWKNVTRPVNSFCGLRHQLLSSSFWPAGWCHRVACKNRELRAAWAALPFLRLRAGLFPALRTKLGVKLPAVKASLSPSRATHRLAADDATLRSKPRANSVSCARTQSQQLSFSSSEVLCDMPCLSTTSEVPIRHPLCSLNSHGVSGGSWQLSTEVDVSAGKGLLASTRPREIVAHSTRWAAFLAFAQQTWRPRPVTCTGWRHWQQRQNTRSSHLAASCRLAEVTTFTAISQRLLVDWQANKCLQQVSLGPCLESAASSLRSFQLLKTCNLGHRCPKAQRQSFAWISQVRRDCVISNYFGLVRTSTLCRSPLCNYPKLALRSARNLKRRFDFADLPGSVLGRGARNDQCRSFVEQRPGPPVRWLVEGFASPAPADSARRVRIPRLRSGLGLLGHLAAASGATDLCDVPFLTLEVGARLCGSFGATARFERLPARSLVPRSSVFLHFDATATGACSNMNFWRRGARTESRNRESGCCCRSIACLKPAVAAMRGGQQTRITVAEKSSCTGARCWIPATWMLASEVVPLLKQLVSEGLHTAFAPSTTSALYLCPVPVPPLAARGCPASRKQRRASCALPSFVCLDKVCGHVQPHRGLWAAVCGWGPAGPTCPRAALSVIRTWACQFPLRSSPPRSNGAASQQLCSVTCFKVSRNFSRHFRLRAPAPHGTTTRTTARKSLLPCLGVSCRQGAAGQALTRTGRPMNNNMQRQNLGRCFMRPAAKQLRAATYSSSTLADTSLPAQSLVFALRLDGQAFLSVAAACSAANPAVLQQLEVLPSAIASKNCPGSCFQMSRRVAHRRRPSEALVLGILGCRRVASDPLRRTGHLILLAHRALGGGFPAVAAVRHQPWCQFESPEVFSACLAAQLQRHGPPGGHTGSASQQCCLCSGLTTKRVSRSWLACARLLEAPWGHFGQLDSCCCDKGLLASHGEKPSCCERQVEGATMPSVCIVRKTILRSMCIATSCAGSDRVVLQCKTLHLHRLAGRLPAGHQIGGARSTSLLRNRRVLCTSLVLPIGLAGSEVQESRLCPPSVSDFARLAPFLAFSKTLMPPQRPPAWEAAAVEDGLGPWLSRPYLSTSRNHRIVEACLPFRIQRDQNLRTFASHPRSQSLGPSAPSLFFSSAGAVCAPTAYYQLGSFHAGTICRQGFQTLLLPVPAGTLTSLPGSSLHMAGPKRLEQLPVEEVKEHCPPPNAARIHHMACELLTCEVLRDGGCPRMAAVRLHMGQHGSCRLGRLGRRAATGHQGRRGVAMAPGILTTQFASRRTSAAASEISRVAWDGDATSTRDSINEPCSCSEMSAVWQKMVQREALAAADIKLCAPASLAGGWMTVKRPVHLAATAPQEGGSGVPAAACSTQTFCHSRSRLEAGGNAGKRGAAGLAVYTSALRQRRGALPVKPGRLRPNLGETTSQANLVGHRNLRFVEELGNPCQDLYTVTLKEAVKPLPTAVPVPVTDSRAASNAGRQLLRDAPAVVVKAAPRMDLAQIQAMLRDLALSAADDDDITDDTPLMDSAMSSLSAVAFRNELATKVGLALPATLLLDYPSLSTISIHLQELFEEEVANESPQASTQQAGESMLPESDVHVGTAASFSLRPGADDWPDGGPPGNFLMHDSGPHAGAALAPRNMTRQSLGTALFAAASLGAGEGLQDVRPLSRPSQGFSSALPCGRASSALPPAPLPVEISASSGHTIRPLRLGSCGLLQAPLASTDIFKFRGADCAGRHPCFVERRSSASCGTAMASALSESTNAMNLGFELSESTNDVNLGFAWRVSFCSQGRESREVGNSHTGMSTRLANCRAGEPSNSHALSVARPAFAAMFLLPSSAPRACATCIPLPGMSDSNGQGMESVIDALRQFLSHARASAVCAVAPGYWAQLSSKATHLPAMLRYVAPLNVSGTGSARSQPPPCCIRQPVSVEVTARERRSGAWSETGARNRLALLALRAGHTKPQTTLAANPCAAHVGLPPSSNVDLLCDVAPMDVSRQYVLQRQATTAHQTSHRLRHCNLQLAPLPELGQLTNLKVCHRRCRTMGGAVGMPLQSISHPRPSLKVPLVLKGHTVVSAVGAVPSAGMAVVIACGRFPATSCCGPLSQVVSRHKVLRTAFETATTAAAFLQESSAQQALPEQGVAPWWMGSGPAYEVASVAYAHFAYKNAASQARNQRATSQPGKRALADKVAGGLQPGWCKFAFMFQNLAMSSATVAHDTPQMCQSSSPRLQAGMIVQPSMTPLSRIGCRLTNFSKGGAPCQLRIRDLAVTALAVSIRDHAFPQRVVSKGSGTAPSLPVPFPAASVSRDAAVVQVRIRPRPSAIVIRAVSTFACSSLCGITHLKECRIHAAVQSKAFEPQSMPAARFMNGTAALPLAVTSGRSKTAFAGCRATVACLCRAAVDSDTALVCRDLSHQTLARVAPSTLSCLPAPVLAKDSTQTVPSLLERLGSPAGLSSSSWRVSCGASFRSSSPRVTSPFLFSRPVHRYTHTCVLAQSYSAHARVTPSTQPESPLLHPRFKAGSRTLHSTSSQSFMLLGMRLPKMGSFTELESDMSLSARDSVPLQIVCEAHSSMRAVCNPSLGQHPT</sequence>
<name>A0A813DU41_POLGL</name>
<dbReference type="EMBL" id="CAJNNV010003532">
    <property type="protein sequence ID" value="CAE8589182.1"/>
    <property type="molecule type" value="Genomic_DNA"/>
</dbReference>
<protein>
    <recommendedName>
        <fullName evidence="4">Carrier domain-containing protein</fullName>
    </recommendedName>
</protein>
<dbReference type="Pfam" id="PF00550">
    <property type="entry name" value="PP-binding"/>
    <property type="match status" value="1"/>
</dbReference>
<dbReference type="PROSITE" id="PS50075">
    <property type="entry name" value="CARRIER"/>
    <property type="match status" value="1"/>
</dbReference>
<dbReference type="InterPro" id="IPR009081">
    <property type="entry name" value="PP-bd_ACP"/>
</dbReference>
<accession>A0A813DU41</accession>
<dbReference type="InterPro" id="IPR036736">
    <property type="entry name" value="ACP-like_sf"/>
</dbReference>
<dbReference type="SMART" id="SM00823">
    <property type="entry name" value="PKS_PP"/>
    <property type="match status" value="1"/>
</dbReference>
<feature type="region of interest" description="Disordered" evidence="3">
    <location>
        <begin position="3609"/>
        <end position="3628"/>
    </location>
</feature>
<comment type="caution">
    <text evidence="5">The sequence shown here is derived from an EMBL/GenBank/DDBJ whole genome shotgun (WGS) entry which is preliminary data.</text>
</comment>
<gene>
    <name evidence="5" type="ORF">PGLA1383_LOCUS7959</name>
</gene>
<dbReference type="Gene3D" id="1.10.1200.10">
    <property type="entry name" value="ACP-like"/>
    <property type="match status" value="1"/>
</dbReference>
<evidence type="ECO:0000256" key="1">
    <source>
        <dbReference type="ARBA" id="ARBA00022450"/>
    </source>
</evidence>
<dbReference type="GO" id="GO:0031177">
    <property type="term" value="F:phosphopantetheine binding"/>
    <property type="evidence" value="ECO:0007669"/>
    <property type="project" value="InterPro"/>
</dbReference>
<dbReference type="Proteomes" id="UP000654075">
    <property type="component" value="Unassembled WGS sequence"/>
</dbReference>
<evidence type="ECO:0000313" key="5">
    <source>
        <dbReference type="EMBL" id="CAE8589182.1"/>
    </source>
</evidence>
<evidence type="ECO:0000256" key="2">
    <source>
        <dbReference type="ARBA" id="ARBA00022553"/>
    </source>
</evidence>
<feature type="region of interest" description="Disordered" evidence="3">
    <location>
        <begin position="3639"/>
        <end position="3668"/>
    </location>
</feature>
<dbReference type="InterPro" id="IPR020806">
    <property type="entry name" value="PKS_PP-bd"/>
</dbReference>
<organism evidence="5 6">
    <name type="scientific">Polarella glacialis</name>
    <name type="common">Dinoflagellate</name>
    <dbReference type="NCBI Taxonomy" id="89957"/>
    <lineage>
        <taxon>Eukaryota</taxon>
        <taxon>Sar</taxon>
        <taxon>Alveolata</taxon>
        <taxon>Dinophyceae</taxon>
        <taxon>Suessiales</taxon>
        <taxon>Suessiaceae</taxon>
        <taxon>Polarella</taxon>
    </lineage>
</organism>
<evidence type="ECO:0000259" key="4">
    <source>
        <dbReference type="PROSITE" id="PS50075"/>
    </source>
</evidence>
<dbReference type="SUPFAM" id="SSF47336">
    <property type="entry name" value="ACP-like"/>
    <property type="match status" value="1"/>
</dbReference>